<proteinExistence type="predicted"/>
<accession>A0A6J4ISP3</accession>
<dbReference type="EMBL" id="CADCTQ010000209">
    <property type="protein sequence ID" value="CAA9258467.1"/>
    <property type="molecule type" value="Genomic_DNA"/>
</dbReference>
<feature type="chain" id="PRO_5026873805" description="Type IX secretion system protein PorV domain-containing protein" evidence="2">
    <location>
        <begin position="27"/>
        <end position="482"/>
    </location>
</feature>
<reference evidence="4" key="1">
    <citation type="submission" date="2020-02" db="EMBL/GenBank/DDBJ databases">
        <authorList>
            <person name="Meier V. D."/>
        </authorList>
    </citation>
    <scope>NUCLEOTIDE SEQUENCE</scope>
    <source>
        <strain evidence="4">AVDCRST_MAG56</strain>
    </source>
</reference>
<dbReference type="Gene3D" id="2.40.160.60">
    <property type="entry name" value="Outer membrane protein transport protein (OMPP1/FadL/TodX)"/>
    <property type="match status" value="1"/>
</dbReference>
<evidence type="ECO:0000256" key="1">
    <source>
        <dbReference type="SAM" id="MobiDB-lite"/>
    </source>
</evidence>
<dbReference type="SUPFAM" id="SSF56935">
    <property type="entry name" value="Porins"/>
    <property type="match status" value="1"/>
</dbReference>
<dbReference type="NCBIfam" id="NF033709">
    <property type="entry name" value="PorV_fam"/>
    <property type="match status" value="1"/>
</dbReference>
<protein>
    <recommendedName>
        <fullName evidence="3">Type IX secretion system protein PorV domain-containing protein</fullName>
    </recommendedName>
</protein>
<feature type="region of interest" description="Disordered" evidence="1">
    <location>
        <begin position="396"/>
        <end position="482"/>
    </location>
</feature>
<dbReference type="AlphaFoldDB" id="A0A6J4ISP3"/>
<dbReference type="NCBIfam" id="NF033710">
    <property type="entry name" value="T9SS_OM_PorV"/>
    <property type="match status" value="1"/>
</dbReference>
<dbReference type="Pfam" id="PF19572">
    <property type="entry name" value="PorV"/>
    <property type="match status" value="1"/>
</dbReference>
<dbReference type="InterPro" id="IPR047799">
    <property type="entry name" value="T9SS_OM_PorV"/>
</dbReference>
<feature type="signal peptide" evidence="2">
    <location>
        <begin position="1"/>
        <end position="26"/>
    </location>
</feature>
<evidence type="ECO:0000259" key="3">
    <source>
        <dbReference type="Pfam" id="PF19572"/>
    </source>
</evidence>
<keyword evidence="2" id="KW-0732">Signal</keyword>
<feature type="compositionally biased region" description="Basic residues" evidence="1">
    <location>
        <begin position="458"/>
        <end position="482"/>
    </location>
</feature>
<dbReference type="InterPro" id="IPR045741">
    <property type="entry name" value="PorV"/>
</dbReference>
<feature type="compositionally biased region" description="Gly residues" evidence="1">
    <location>
        <begin position="411"/>
        <end position="423"/>
    </location>
</feature>
<evidence type="ECO:0000313" key="4">
    <source>
        <dbReference type="EMBL" id="CAA9258467.1"/>
    </source>
</evidence>
<feature type="domain" description="Type IX secretion system protein PorV" evidence="3">
    <location>
        <begin position="29"/>
        <end position="267"/>
    </location>
</feature>
<name>A0A6J4ISP3_9SPHI</name>
<sequence>MRNIYARFLTCLAVVAVLPGGTAAYAQRESQPRVTTAVPFLRISPDARAAGMGDAGVASPADVHSIYWNPAKLVFAPGGKGLSFSYAPWLQKMAPNMWISQVTGFFTLPDGRQSLGASLVYFNQGTLYLKDNTGQGAGSFSPREVAFTTTYARRLSERFSLAANLRYIYSNLFGAMENGLTGDPGHGVAGDVGAFFQTDPEAYRNRPFNVAVGASLSNLGTKMNYGAGAYFLPTTLRLGTGITYRFGEHGRFTWTLDAQKLMVPSPPRYELSADGGQWIITGGKSPDRNYFSSVFGSFTDAPDGLAGEWREIIVSTGVEVRTGEYFTFRGGYFRESAGEGDRKYFTAGAGFDYRGMGLNVAYLMPQQQNHPLAETVRFTLTLTPQAGAARNPLVYNRPAGAGGRDRYRGPYPGGRRTGAGAGGTRAAYGKKRRYPYTRSGSEGLAGIFGKKSGSLSYKKLKQGQKKRERRTRRTLRQYGRSR</sequence>
<evidence type="ECO:0000256" key="2">
    <source>
        <dbReference type="SAM" id="SignalP"/>
    </source>
</evidence>
<gene>
    <name evidence="4" type="ORF">AVDCRST_MAG56-2564</name>
</gene>
<organism evidence="4">
    <name type="scientific">uncultured Cytophagales bacterium</name>
    <dbReference type="NCBI Taxonomy" id="158755"/>
    <lineage>
        <taxon>Bacteria</taxon>
        <taxon>Pseudomonadati</taxon>
        <taxon>Bacteroidota</taxon>
        <taxon>Sphingobacteriia</taxon>
        <taxon>Sphingobacteriales</taxon>
        <taxon>environmental samples</taxon>
    </lineage>
</organism>